<reference evidence="1 2" key="1">
    <citation type="submission" date="2021-11" db="EMBL/GenBank/DDBJ databases">
        <title>Black yeast isolated from Biological Soil Crust.</title>
        <authorList>
            <person name="Kurbessoian T."/>
        </authorList>
    </citation>
    <scope>NUCLEOTIDE SEQUENCE [LARGE SCALE GENOMIC DNA]</scope>
    <source>
        <strain evidence="1 2">CCFEE 5522</strain>
    </source>
</reference>
<dbReference type="InterPro" id="IPR029058">
    <property type="entry name" value="AB_hydrolase_fold"/>
</dbReference>
<dbReference type="Proteomes" id="UP001324427">
    <property type="component" value="Unassembled WGS sequence"/>
</dbReference>
<comment type="caution">
    <text evidence="1">The sequence shown here is derived from an EMBL/GenBank/DDBJ whole genome shotgun (WGS) entry which is preliminary data.</text>
</comment>
<organism evidence="1 2">
    <name type="scientific">Oleoguttula mirabilis</name>
    <dbReference type="NCBI Taxonomy" id="1507867"/>
    <lineage>
        <taxon>Eukaryota</taxon>
        <taxon>Fungi</taxon>
        <taxon>Dikarya</taxon>
        <taxon>Ascomycota</taxon>
        <taxon>Pezizomycotina</taxon>
        <taxon>Dothideomycetes</taxon>
        <taxon>Dothideomycetidae</taxon>
        <taxon>Mycosphaerellales</taxon>
        <taxon>Teratosphaeriaceae</taxon>
        <taxon>Oleoguttula</taxon>
    </lineage>
</organism>
<name>A0AAV9JR14_9PEZI</name>
<sequence length="80" mass="9285">MPKVGIIWASETVMQEDKAPKMKGMHFMIQKRQRFDPDGWDRVCPGAQFEVVKADGANHFKLMTKSHVRRVNDLIDRVMV</sequence>
<evidence type="ECO:0000313" key="2">
    <source>
        <dbReference type="Proteomes" id="UP001324427"/>
    </source>
</evidence>
<accession>A0AAV9JR14</accession>
<dbReference type="Gene3D" id="3.40.50.1820">
    <property type="entry name" value="alpha/beta hydrolase"/>
    <property type="match status" value="1"/>
</dbReference>
<protein>
    <submittedName>
        <fullName evidence="1">Uncharacterized protein</fullName>
    </submittedName>
</protein>
<dbReference type="AlphaFoldDB" id="A0AAV9JR14"/>
<proteinExistence type="predicted"/>
<dbReference type="EMBL" id="JAVFHQ010000012">
    <property type="protein sequence ID" value="KAK4546989.1"/>
    <property type="molecule type" value="Genomic_DNA"/>
</dbReference>
<evidence type="ECO:0000313" key="1">
    <source>
        <dbReference type="EMBL" id="KAK4546989.1"/>
    </source>
</evidence>
<keyword evidence="2" id="KW-1185">Reference proteome</keyword>
<gene>
    <name evidence="1" type="ORF">LTR36_001209</name>
</gene>